<organism evidence="1 2">
    <name type="scientific">Pleurodeles waltl</name>
    <name type="common">Iberian ribbed newt</name>
    <dbReference type="NCBI Taxonomy" id="8319"/>
    <lineage>
        <taxon>Eukaryota</taxon>
        <taxon>Metazoa</taxon>
        <taxon>Chordata</taxon>
        <taxon>Craniata</taxon>
        <taxon>Vertebrata</taxon>
        <taxon>Euteleostomi</taxon>
        <taxon>Amphibia</taxon>
        <taxon>Batrachia</taxon>
        <taxon>Caudata</taxon>
        <taxon>Salamandroidea</taxon>
        <taxon>Salamandridae</taxon>
        <taxon>Pleurodelinae</taxon>
        <taxon>Pleurodeles</taxon>
    </lineage>
</organism>
<protein>
    <submittedName>
        <fullName evidence="1">Uncharacterized protein</fullName>
    </submittedName>
</protein>
<accession>A0AAV7T5H3</accession>
<sequence>MSGRRRRVRDPVSCSCGTEPAGALAWSCWAALEWCLPYSCHRVEIQRDGTMAVVSANMNECAALEQNLEAGGDAEMTRLLIPLCVVSRWFRGGDAGLGGGWPLGLWVLRS</sequence>
<reference evidence="1" key="1">
    <citation type="journal article" date="2022" name="bioRxiv">
        <title>Sequencing and chromosome-scale assembly of the giantPleurodeles waltlgenome.</title>
        <authorList>
            <person name="Brown T."/>
            <person name="Elewa A."/>
            <person name="Iarovenko S."/>
            <person name="Subramanian E."/>
            <person name="Araus A.J."/>
            <person name="Petzold A."/>
            <person name="Susuki M."/>
            <person name="Suzuki K.-i.T."/>
            <person name="Hayashi T."/>
            <person name="Toyoda A."/>
            <person name="Oliveira C."/>
            <person name="Osipova E."/>
            <person name="Leigh N.D."/>
            <person name="Simon A."/>
            <person name="Yun M.H."/>
        </authorList>
    </citation>
    <scope>NUCLEOTIDE SEQUENCE</scope>
    <source>
        <strain evidence="1">20211129_DDA</strain>
        <tissue evidence="1">Liver</tissue>
    </source>
</reference>
<dbReference type="AlphaFoldDB" id="A0AAV7T5H3"/>
<keyword evidence="2" id="KW-1185">Reference proteome</keyword>
<name>A0AAV7T5H3_PLEWA</name>
<evidence type="ECO:0000313" key="2">
    <source>
        <dbReference type="Proteomes" id="UP001066276"/>
    </source>
</evidence>
<dbReference type="EMBL" id="JANPWB010000007">
    <property type="protein sequence ID" value="KAJ1171865.1"/>
    <property type="molecule type" value="Genomic_DNA"/>
</dbReference>
<dbReference type="Proteomes" id="UP001066276">
    <property type="component" value="Chromosome 4_1"/>
</dbReference>
<proteinExistence type="predicted"/>
<comment type="caution">
    <text evidence="1">The sequence shown here is derived from an EMBL/GenBank/DDBJ whole genome shotgun (WGS) entry which is preliminary data.</text>
</comment>
<evidence type="ECO:0000313" key="1">
    <source>
        <dbReference type="EMBL" id="KAJ1171865.1"/>
    </source>
</evidence>
<gene>
    <name evidence="1" type="ORF">NDU88_003723</name>
</gene>